<proteinExistence type="inferred from homology"/>
<evidence type="ECO:0000313" key="8">
    <source>
        <dbReference type="Proteomes" id="UP000322244"/>
    </source>
</evidence>
<evidence type="ECO:0000256" key="5">
    <source>
        <dbReference type="ARBA" id="ARBA00023002"/>
    </source>
</evidence>
<name>A0A5A7SA49_9NOCA</name>
<dbReference type="GO" id="GO:0016491">
    <property type="term" value="F:oxidoreductase activity"/>
    <property type="evidence" value="ECO:0007669"/>
    <property type="project" value="UniProtKB-KW"/>
</dbReference>
<evidence type="ECO:0000256" key="1">
    <source>
        <dbReference type="ARBA" id="ARBA00001974"/>
    </source>
</evidence>
<dbReference type="PANTHER" id="PTHR42973">
    <property type="entry name" value="BINDING OXIDOREDUCTASE, PUTATIVE (AFU_ORTHOLOGUE AFUA_1G17690)-RELATED"/>
    <property type="match status" value="1"/>
</dbReference>
<dbReference type="PANTHER" id="PTHR42973:SF39">
    <property type="entry name" value="FAD-BINDING PCMH-TYPE DOMAIN-CONTAINING PROTEIN"/>
    <property type="match status" value="1"/>
</dbReference>
<dbReference type="Gene3D" id="3.30.465.10">
    <property type="match status" value="1"/>
</dbReference>
<comment type="cofactor">
    <cofactor evidence="1">
        <name>FAD</name>
        <dbReference type="ChEBI" id="CHEBI:57692"/>
    </cofactor>
</comment>
<reference evidence="7 8" key="1">
    <citation type="submission" date="2019-07" db="EMBL/GenBank/DDBJ databases">
        <title>Rhodococcus cavernicolus sp. nov., isolated from a cave.</title>
        <authorList>
            <person name="Lee S.D."/>
        </authorList>
    </citation>
    <scope>NUCLEOTIDE SEQUENCE [LARGE SCALE GENOMIC DNA]</scope>
    <source>
        <strain evidence="7 8">C1-24</strain>
    </source>
</reference>
<accession>A0A5A7SA49</accession>
<evidence type="ECO:0000256" key="4">
    <source>
        <dbReference type="ARBA" id="ARBA00022827"/>
    </source>
</evidence>
<dbReference type="InterPro" id="IPR016167">
    <property type="entry name" value="FAD-bd_PCMH_sub1"/>
</dbReference>
<dbReference type="GO" id="GO:0071949">
    <property type="term" value="F:FAD binding"/>
    <property type="evidence" value="ECO:0007669"/>
    <property type="project" value="InterPro"/>
</dbReference>
<keyword evidence="8" id="KW-1185">Reference proteome</keyword>
<comment type="similarity">
    <text evidence="2">Belongs to the oxygen-dependent FAD-linked oxidoreductase family.</text>
</comment>
<dbReference type="Pfam" id="PF01565">
    <property type="entry name" value="FAD_binding_4"/>
    <property type="match status" value="1"/>
</dbReference>
<dbReference type="OrthoDB" id="545125at2"/>
<sequence>MTAATKDLDLPVLTPDDDRYDAVRTGFQTYRPHRPDVIVEARNSTDVQSAVRFAAADGLPVAVQSSGHGLATAADGGVLIATGAMADVRIDPTTRTVTAGAGALWKDVITAAAEHGLAPLSGSAPGVGVVGYTLGGGFGILSREFGYACDLVRSIDVVTADGEFHHVTAESDPDLFWALRGGRDNFGIVTAIEIELLEITRLYGGGLYFDIDLIPELLETYRTWTATVPDELTSAVALIPIPDIPAFPEPIRGKYVAHVRIAYTGSAAEGEQLVRPLREVGPILLDTLAEMPYTDCGSIYSDPPFPHSYTGNNAMLRELDPAAIADVFEIVGPEAPIDCVVEIRHLGGAMARKPQAPSAVGHRDAEFVVRVISMVDDDIDEARALHRSLFTALAPWTLGRNINFVYRGDPVKDPIDDAYDDYDRLVELKSAYDPSNMFRLNQNVS</sequence>
<dbReference type="Gene3D" id="3.30.43.10">
    <property type="entry name" value="Uridine Diphospho-n-acetylenolpyruvylglucosamine Reductase, domain 2"/>
    <property type="match status" value="1"/>
</dbReference>
<dbReference type="Gene3D" id="3.40.462.20">
    <property type="match status" value="1"/>
</dbReference>
<keyword evidence="3" id="KW-0285">Flavoprotein</keyword>
<feature type="domain" description="FAD-binding PCMH-type" evidence="6">
    <location>
        <begin position="30"/>
        <end position="199"/>
    </location>
</feature>
<evidence type="ECO:0000313" key="7">
    <source>
        <dbReference type="EMBL" id="KAA0021717.1"/>
    </source>
</evidence>
<dbReference type="PROSITE" id="PS51387">
    <property type="entry name" value="FAD_PCMH"/>
    <property type="match status" value="1"/>
</dbReference>
<dbReference type="InterPro" id="IPR016166">
    <property type="entry name" value="FAD-bd_PCMH"/>
</dbReference>
<gene>
    <name evidence="7" type="ORF">FOY51_17690</name>
</gene>
<dbReference type="Proteomes" id="UP000322244">
    <property type="component" value="Unassembled WGS sequence"/>
</dbReference>
<dbReference type="InterPro" id="IPR036318">
    <property type="entry name" value="FAD-bd_PCMH-like_sf"/>
</dbReference>
<dbReference type="PROSITE" id="PS00862">
    <property type="entry name" value="OX2_COVAL_FAD"/>
    <property type="match status" value="1"/>
</dbReference>
<protein>
    <submittedName>
        <fullName evidence="7">FAD-binding oxidoreductase</fullName>
    </submittedName>
</protein>
<dbReference type="InterPro" id="IPR012951">
    <property type="entry name" value="BBE"/>
</dbReference>
<dbReference type="InterPro" id="IPR006094">
    <property type="entry name" value="Oxid_FAD_bind_N"/>
</dbReference>
<dbReference type="InterPro" id="IPR006093">
    <property type="entry name" value="Oxy_OxRdtase_FAD_BS"/>
</dbReference>
<evidence type="ECO:0000256" key="2">
    <source>
        <dbReference type="ARBA" id="ARBA00005466"/>
    </source>
</evidence>
<keyword evidence="4" id="KW-0274">FAD</keyword>
<dbReference type="Pfam" id="PF08031">
    <property type="entry name" value="BBE"/>
    <property type="match status" value="1"/>
</dbReference>
<dbReference type="SUPFAM" id="SSF56176">
    <property type="entry name" value="FAD-binding/transporter-associated domain-like"/>
    <property type="match status" value="1"/>
</dbReference>
<dbReference type="InterPro" id="IPR016169">
    <property type="entry name" value="FAD-bd_PCMH_sub2"/>
</dbReference>
<dbReference type="InterPro" id="IPR050416">
    <property type="entry name" value="FAD-linked_Oxidoreductase"/>
</dbReference>
<comment type="caution">
    <text evidence="7">The sequence shown here is derived from an EMBL/GenBank/DDBJ whole genome shotgun (WGS) entry which is preliminary data.</text>
</comment>
<keyword evidence="5" id="KW-0560">Oxidoreductase</keyword>
<organism evidence="7 8">
    <name type="scientific">Antrihabitans cavernicola</name>
    <dbReference type="NCBI Taxonomy" id="2495913"/>
    <lineage>
        <taxon>Bacteria</taxon>
        <taxon>Bacillati</taxon>
        <taxon>Actinomycetota</taxon>
        <taxon>Actinomycetes</taxon>
        <taxon>Mycobacteriales</taxon>
        <taxon>Nocardiaceae</taxon>
        <taxon>Antrihabitans</taxon>
    </lineage>
</organism>
<evidence type="ECO:0000259" key="6">
    <source>
        <dbReference type="PROSITE" id="PS51387"/>
    </source>
</evidence>
<dbReference type="AlphaFoldDB" id="A0A5A7SA49"/>
<dbReference type="RefSeq" id="WP_149431584.1">
    <property type="nucleotide sequence ID" value="NZ_VLNY01000008.1"/>
</dbReference>
<evidence type="ECO:0000256" key="3">
    <source>
        <dbReference type="ARBA" id="ARBA00022630"/>
    </source>
</evidence>
<dbReference type="EMBL" id="VLNY01000008">
    <property type="protein sequence ID" value="KAA0021717.1"/>
    <property type="molecule type" value="Genomic_DNA"/>
</dbReference>